<feature type="non-terminal residue" evidence="1">
    <location>
        <position position="1"/>
    </location>
</feature>
<dbReference type="EMBL" id="CAJVPJ010004757">
    <property type="protein sequence ID" value="CAG8655386.1"/>
    <property type="molecule type" value="Genomic_DNA"/>
</dbReference>
<comment type="caution">
    <text evidence="1">The sequence shown here is derived from an EMBL/GenBank/DDBJ whole genome shotgun (WGS) entry which is preliminary data.</text>
</comment>
<evidence type="ECO:0000313" key="2">
    <source>
        <dbReference type="Proteomes" id="UP000789572"/>
    </source>
</evidence>
<sequence>STNSDSVVPPQSKGTYMPETIKELAQRILRDKLGEKDVKSESRKLATSALNENAGSSRLSRLRRELRNLNAPYNINPGKLGAKRLNKYLKSYGLIPRYLRKMGAVYAIVAHGAKNLAHAMTIAQESLRHSPDNNISPTQNYVVVNYRPRGVAPDKVTPFQFSDRPDAVAEADEIIDLYNY</sequence>
<keyword evidence="2" id="KW-1185">Reference proteome</keyword>
<dbReference type="AlphaFoldDB" id="A0A9N9H7X3"/>
<dbReference type="OrthoDB" id="2373244at2759"/>
<proteinExistence type="predicted"/>
<dbReference type="Proteomes" id="UP000789572">
    <property type="component" value="Unassembled WGS sequence"/>
</dbReference>
<protein>
    <submittedName>
        <fullName evidence="1">4775_t:CDS:1</fullName>
    </submittedName>
</protein>
<organism evidence="1 2">
    <name type="scientific">Paraglomus occultum</name>
    <dbReference type="NCBI Taxonomy" id="144539"/>
    <lineage>
        <taxon>Eukaryota</taxon>
        <taxon>Fungi</taxon>
        <taxon>Fungi incertae sedis</taxon>
        <taxon>Mucoromycota</taxon>
        <taxon>Glomeromycotina</taxon>
        <taxon>Glomeromycetes</taxon>
        <taxon>Paraglomerales</taxon>
        <taxon>Paraglomeraceae</taxon>
        <taxon>Paraglomus</taxon>
    </lineage>
</organism>
<reference evidence="1" key="1">
    <citation type="submission" date="2021-06" db="EMBL/GenBank/DDBJ databases">
        <authorList>
            <person name="Kallberg Y."/>
            <person name="Tangrot J."/>
            <person name="Rosling A."/>
        </authorList>
    </citation>
    <scope>NUCLEOTIDE SEQUENCE</scope>
    <source>
        <strain evidence="1">IA702</strain>
    </source>
</reference>
<name>A0A9N9H7X3_9GLOM</name>
<gene>
    <name evidence="1" type="ORF">POCULU_LOCUS10175</name>
</gene>
<accession>A0A9N9H7X3</accession>
<evidence type="ECO:0000313" key="1">
    <source>
        <dbReference type="EMBL" id="CAG8655386.1"/>
    </source>
</evidence>